<gene>
    <name evidence="2" type="ORF">PAPOLLO_LOCUS23341</name>
</gene>
<proteinExistence type="predicted"/>
<feature type="compositionally biased region" description="Low complexity" evidence="1">
    <location>
        <begin position="29"/>
        <end position="40"/>
    </location>
</feature>
<evidence type="ECO:0000256" key="1">
    <source>
        <dbReference type="SAM" id="MobiDB-lite"/>
    </source>
</evidence>
<keyword evidence="3" id="KW-1185">Reference proteome</keyword>
<dbReference type="EMBL" id="CAJQZP010001427">
    <property type="protein sequence ID" value="CAG5045579.1"/>
    <property type="molecule type" value="Genomic_DNA"/>
</dbReference>
<name>A0A8S3Y405_PARAO</name>
<organism evidence="2 3">
    <name type="scientific">Parnassius apollo</name>
    <name type="common">Apollo butterfly</name>
    <name type="synonym">Papilio apollo</name>
    <dbReference type="NCBI Taxonomy" id="110799"/>
    <lineage>
        <taxon>Eukaryota</taxon>
        <taxon>Metazoa</taxon>
        <taxon>Ecdysozoa</taxon>
        <taxon>Arthropoda</taxon>
        <taxon>Hexapoda</taxon>
        <taxon>Insecta</taxon>
        <taxon>Pterygota</taxon>
        <taxon>Neoptera</taxon>
        <taxon>Endopterygota</taxon>
        <taxon>Lepidoptera</taxon>
        <taxon>Glossata</taxon>
        <taxon>Ditrysia</taxon>
        <taxon>Papilionoidea</taxon>
        <taxon>Papilionidae</taxon>
        <taxon>Parnassiinae</taxon>
        <taxon>Parnassini</taxon>
        <taxon>Parnassius</taxon>
        <taxon>Parnassius</taxon>
    </lineage>
</organism>
<feature type="compositionally biased region" description="Polar residues" evidence="1">
    <location>
        <begin position="48"/>
        <end position="59"/>
    </location>
</feature>
<sequence length="93" mass="10152">MSCDEIITSITDLIQRLQEQTLNSLQNRSAMSSPDSSYASGEKETSNDDAGTSSSTSSVMGKDLNKAIEKSMTKKQNRSQICEEEGDNIQTLI</sequence>
<comment type="caution">
    <text evidence="2">The sequence shown here is derived from an EMBL/GenBank/DDBJ whole genome shotgun (WGS) entry which is preliminary data.</text>
</comment>
<evidence type="ECO:0000313" key="3">
    <source>
        <dbReference type="Proteomes" id="UP000691718"/>
    </source>
</evidence>
<reference evidence="2" key="1">
    <citation type="submission" date="2021-04" db="EMBL/GenBank/DDBJ databases">
        <authorList>
            <person name="Tunstrom K."/>
        </authorList>
    </citation>
    <scope>NUCLEOTIDE SEQUENCE</scope>
</reference>
<accession>A0A8S3Y405</accession>
<feature type="region of interest" description="Disordered" evidence="1">
    <location>
        <begin position="24"/>
        <end position="93"/>
    </location>
</feature>
<dbReference type="Proteomes" id="UP000691718">
    <property type="component" value="Unassembled WGS sequence"/>
</dbReference>
<protein>
    <submittedName>
        <fullName evidence="2">(apollo) hypothetical protein</fullName>
    </submittedName>
</protein>
<feature type="compositionally biased region" description="Basic and acidic residues" evidence="1">
    <location>
        <begin position="63"/>
        <end position="72"/>
    </location>
</feature>
<dbReference type="AlphaFoldDB" id="A0A8S3Y405"/>
<evidence type="ECO:0000313" key="2">
    <source>
        <dbReference type="EMBL" id="CAG5045579.1"/>
    </source>
</evidence>